<proteinExistence type="predicted"/>
<sequence length="74" mass="7973">MQNASINRRISLASYHANPGKKMKATRTTSQASADGRPNQTKPLPPKGQSTSPEYAETHPHRTIATACRLAGKS</sequence>
<evidence type="ECO:0000313" key="3">
    <source>
        <dbReference type="Proteomes" id="UP000011885"/>
    </source>
</evidence>
<dbReference type="EMBL" id="ANOH01000273">
    <property type="protein sequence ID" value="EMI54601.1"/>
    <property type="molecule type" value="Genomic_DNA"/>
</dbReference>
<dbReference type="AlphaFoldDB" id="M5U9S1"/>
<organism evidence="2 3">
    <name type="scientific">Rhodopirellula sallentina SM41</name>
    <dbReference type="NCBI Taxonomy" id="1263870"/>
    <lineage>
        <taxon>Bacteria</taxon>
        <taxon>Pseudomonadati</taxon>
        <taxon>Planctomycetota</taxon>
        <taxon>Planctomycetia</taxon>
        <taxon>Pirellulales</taxon>
        <taxon>Pirellulaceae</taxon>
        <taxon>Rhodopirellula</taxon>
    </lineage>
</organism>
<reference evidence="2 3" key="1">
    <citation type="journal article" date="2013" name="Mar. Genomics">
        <title>Expression of sulfatases in Rhodopirellula baltica and the diversity of sulfatases in the genus Rhodopirellula.</title>
        <authorList>
            <person name="Wegner C.E."/>
            <person name="Richter-Heitmann T."/>
            <person name="Klindworth A."/>
            <person name="Klockow C."/>
            <person name="Richter M."/>
            <person name="Achstetter T."/>
            <person name="Glockner F.O."/>
            <person name="Harder J."/>
        </authorList>
    </citation>
    <scope>NUCLEOTIDE SEQUENCE [LARGE SCALE GENOMIC DNA]</scope>
    <source>
        <strain evidence="2 3">SM41</strain>
    </source>
</reference>
<comment type="caution">
    <text evidence="2">The sequence shown here is derived from an EMBL/GenBank/DDBJ whole genome shotgun (WGS) entry which is preliminary data.</text>
</comment>
<feature type="region of interest" description="Disordered" evidence="1">
    <location>
        <begin position="1"/>
        <end position="62"/>
    </location>
</feature>
<accession>M5U9S1</accession>
<feature type="compositionally biased region" description="Polar residues" evidence="1">
    <location>
        <begin position="26"/>
        <end position="53"/>
    </location>
</feature>
<keyword evidence="3" id="KW-1185">Reference proteome</keyword>
<dbReference type="PATRIC" id="fig|1263870.3.peg.4198"/>
<evidence type="ECO:0000256" key="1">
    <source>
        <dbReference type="SAM" id="MobiDB-lite"/>
    </source>
</evidence>
<protein>
    <submittedName>
        <fullName evidence="2">Uncharacterized protein</fullName>
    </submittedName>
</protein>
<dbReference type="Proteomes" id="UP000011885">
    <property type="component" value="Unassembled WGS sequence"/>
</dbReference>
<gene>
    <name evidence="2" type="ORF">RSSM_03967</name>
</gene>
<name>M5U9S1_9BACT</name>
<evidence type="ECO:0000313" key="2">
    <source>
        <dbReference type="EMBL" id="EMI54601.1"/>
    </source>
</evidence>